<organism evidence="9 10">
    <name type="scientific">Cryptococcus depauperatus CBS 7841</name>
    <dbReference type="NCBI Taxonomy" id="1295531"/>
    <lineage>
        <taxon>Eukaryota</taxon>
        <taxon>Fungi</taxon>
        <taxon>Dikarya</taxon>
        <taxon>Basidiomycota</taxon>
        <taxon>Agaricomycotina</taxon>
        <taxon>Tremellomycetes</taxon>
        <taxon>Tremellales</taxon>
        <taxon>Cryptococcaceae</taxon>
        <taxon>Cryptococcus</taxon>
    </lineage>
</organism>
<comment type="pathway">
    <text evidence="1">Metabolic intermediate metabolism; (S)-3-hydroxy-3-methylglutaryl-CoA degradation; acetoacetate from (S)-3-hydroxy-3-methylglutaryl-CoA: step 1/1.</text>
</comment>
<proteinExistence type="inferred from homology"/>
<feature type="compositionally biased region" description="Polar residues" evidence="7">
    <location>
        <begin position="234"/>
        <end position="250"/>
    </location>
</feature>
<dbReference type="InterPro" id="IPR000891">
    <property type="entry name" value="PYR_CT"/>
</dbReference>
<dbReference type="CDD" id="cd07938">
    <property type="entry name" value="DRE_TIM_HMGL"/>
    <property type="match status" value="1"/>
</dbReference>
<feature type="compositionally biased region" description="Basic and acidic residues" evidence="7">
    <location>
        <begin position="502"/>
        <end position="512"/>
    </location>
</feature>
<dbReference type="GO" id="GO:0006552">
    <property type="term" value="P:L-leucine catabolic process"/>
    <property type="evidence" value="ECO:0007669"/>
    <property type="project" value="TreeGrafter"/>
</dbReference>
<keyword evidence="10" id="KW-1185">Reference proteome</keyword>
<feature type="domain" description="Pyruvate carboxyltransferase" evidence="8">
    <location>
        <begin position="156"/>
        <end position="474"/>
    </location>
</feature>
<dbReference type="PANTHER" id="PTHR42738:SF7">
    <property type="entry name" value="HYDROXYMETHYLGLUTARYL-COA LYASE"/>
    <property type="match status" value="1"/>
</dbReference>
<dbReference type="GO" id="GO:0004419">
    <property type="term" value="F:hydroxymethylglutaryl-CoA lyase activity"/>
    <property type="evidence" value="ECO:0007669"/>
    <property type="project" value="UniProtKB-EC"/>
</dbReference>
<dbReference type="InterPro" id="IPR043594">
    <property type="entry name" value="HMGL"/>
</dbReference>
<accession>A0AAJ8JNE7</accession>
<evidence type="ECO:0000256" key="4">
    <source>
        <dbReference type="ARBA" id="ARBA00022723"/>
    </source>
</evidence>
<evidence type="ECO:0000256" key="6">
    <source>
        <dbReference type="ARBA" id="ARBA00049877"/>
    </source>
</evidence>
<evidence type="ECO:0000259" key="8">
    <source>
        <dbReference type="PROSITE" id="PS50991"/>
    </source>
</evidence>
<dbReference type="SUPFAM" id="SSF51569">
    <property type="entry name" value="Aldolase"/>
    <property type="match status" value="1"/>
</dbReference>
<evidence type="ECO:0000313" key="10">
    <source>
        <dbReference type="Proteomes" id="UP000094043"/>
    </source>
</evidence>
<dbReference type="Proteomes" id="UP000094043">
    <property type="component" value="Chromosome 1"/>
</dbReference>
<dbReference type="EC" id="4.1.3.4" evidence="3"/>
<comment type="similarity">
    <text evidence="2">Belongs to the HMG-CoA lyase family.</text>
</comment>
<name>A0AAJ8JNE7_9TREE</name>
<dbReference type="EMBL" id="CP143784">
    <property type="protein sequence ID" value="WVN85493.1"/>
    <property type="molecule type" value="Genomic_DNA"/>
</dbReference>
<reference evidence="9" key="3">
    <citation type="submission" date="2024-01" db="EMBL/GenBank/DDBJ databases">
        <authorList>
            <person name="Coelho M.A."/>
            <person name="David-Palma M."/>
            <person name="Shea T."/>
            <person name="Sun S."/>
            <person name="Cuomo C.A."/>
            <person name="Heitman J."/>
        </authorList>
    </citation>
    <scope>NUCLEOTIDE SEQUENCE</scope>
    <source>
        <strain evidence="9">CBS 7841</strain>
    </source>
</reference>
<dbReference type="PANTHER" id="PTHR42738">
    <property type="entry name" value="HYDROXYMETHYLGLUTARYL-COA LYASE"/>
    <property type="match status" value="1"/>
</dbReference>
<comment type="catalytic activity">
    <reaction evidence="6">
        <text>(3S)-3-hydroxy-3-methylglutaryl-CoA = acetoacetate + acetyl-CoA</text>
        <dbReference type="Rhea" id="RHEA:24404"/>
        <dbReference type="ChEBI" id="CHEBI:13705"/>
        <dbReference type="ChEBI" id="CHEBI:43074"/>
        <dbReference type="ChEBI" id="CHEBI:57288"/>
        <dbReference type="EC" id="4.1.3.4"/>
    </reaction>
</comment>
<evidence type="ECO:0000256" key="7">
    <source>
        <dbReference type="SAM" id="MobiDB-lite"/>
    </source>
</evidence>
<feature type="region of interest" description="Disordered" evidence="7">
    <location>
        <begin position="228"/>
        <end position="250"/>
    </location>
</feature>
<dbReference type="GeneID" id="91084854"/>
<evidence type="ECO:0000256" key="2">
    <source>
        <dbReference type="ARBA" id="ARBA00009405"/>
    </source>
</evidence>
<dbReference type="Gene3D" id="3.20.20.70">
    <property type="entry name" value="Aldolase class I"/>
    <property type="match status" value="1"/>
</dbReference>
<gene>
    <name evidence="9" type="ORF">L203_100639</name>
</gene>
<feature type="region of interest" description="Disordered" evidence="7">
    <location>
        <begin position="497"/>
        <end position="519"/>
    </location>
</feature>
<keyword evidence="5" id="KW-0456">Lyase</keyword>
<reference evidence="9" key="2">
    <citation type="journal article" date="2022" name="Elife">
        <title>Obligate sexual reproduction of a homothallic fungus closely related to the Cryptococcus pathogenic species complex.</title>
        <authorList>
            <person name="Passer A.R."/>
            <person name="Clancey S.A."/>
            <person name="Shea T."/>
            <person name="David-Palma M."/>
            <person name="Averette A.F."/>
            <person name="Boekhout T."/>
            <person name="Porcel B.M."/>
            <person name="Nowrousian M."/>
            <person name="Cuomo C.A."/>
            <person name="Sun S."/>
            <person name="Heitman J."/>
            <person name="Coelho M.A."/>
        </authorList>
    </citation>
    <scope>NUCLEOTIDE SEQUENCE</scope>
    <source>
        <strain evidence="9">CBS 7841</strain>
    </source>
</reference>
<evidence type="ECO:0000313" key="9">
    <source>
        <dbReference type="EMBL" id="WVN85493.1"/>
    </source>
</evidence>
<dbReference type="InterPro" id="IPR013785">
    <property type="entry name" value="Aldolase_TIM"/>
</dbReference>
<protein>
    <recommendedName>
        <fullName evidence="3">hydroxymethylglutaryl-CoA lyase</fullName>
        <ecNumber evidence="3">4.1.3.4</ecNumber>
    </recommendedName>
</protein>
<evidence type="ECO:0000256" key="5">
    <source>
        <dbReference type="ARBA" id="ARBA00023239"/>
    </source>
</evidence>
<feature type="compositionally biased region" description="Low complexity" evidence="7">
    <location>
        <begin position="113"/>
        <end position="125"/>
    </location>
</feature>
<evidence type="ECO:0000256" key="3">
    <source>
        <dbReference type="ARBA" id="ARBA00012910"/>
    </source>
</evidence>
<dbReference type="KEGG" id="cdep:91084854"/>
<dbReference type="Pfam" id="PF00682">
    <property type="entry name" value="HMGL-like"/>
    <property type="match status" value="1"/>
</dbReference>
<dbReference type="GO" id="GO:0046951">
    <property type="term" value="P:ketone body biosynthetic process"/>
    <property type="evidence" value="ECO:0007669"/>
    <property type="project" value="TreeGrafter"/>
</dbReference>
<dbReference type="AlphaFoldDB" id="A0AAJ8JNE7"/>
<dbReference type="RefSeq" id="XP_066066193.1">
    <property type="nucleotide sequence ID" value="XM_066210096.1"/>
</dbReference>
<evidence type="ECO:0000256" key="1">
    <source>
        <dbReference type="ARBA" id="ARBA00005143"/>
    </source>
</evidence>
<keyword evidence="4" id="KW-0479">Metal-binding</keyword>
<dbReference type="GO" id="GO:0046872">
    <property type="term" value="F:metal ion binding"/>
    <property type="evidence" value="ECO:0007669"/>
    <property type="project" value="UniProtKB-KW"/>
</dbReference>
<sequence length="519" mass="56626">MPLKAPNDMSCAFFAMKATLRGRKTMSLFGAPTLKYRAFACNLRESRNISIIKNITESSPSFVLQPFKPRSNTNSASARMAHFSSLLSASVPYLHGKKMQHLVARRPFSRSLISSQLPSPSSNAESESERKATKQSGRISRELMTFPSCAGRGQYIRIVEVSPRDGLQNLKGKLVPTHVKKELVERLLNAGVRNIEVGSFVRGDWVPQMADTPKLLPLLPPYSASYTPPSPTLRSESPFSGRPSTPTITPHTVERLPREANNVHYPVLVPNMKGLDNLLKLQEEWKGKGLGNLSDEIAVFVSATEAFSQANNHASVEKVLSSLPAVINKARSYSLRVRGYVSCVITDPYTGPTSPDEAVDVAERLLNMGCYEVSMGDTTGEGDPASWGILWKRMKERGIDMNKVAAHCHDTFSLALPSILSLVPLGLATIDSSLAGLGGCPYSPGATGNVPTEDVVYALHKMGYETGIDLDKLVEAGEWIAQSLGVRNESRVGRALAARRRAREEKDAKASNEETEDGM</sequence>
<dbReference type="PROSITE" id="PS50991">
    <property type="entry name" value="PYR_CT"/>
    <property type="match status" value="1"/>
</dbReference>
<reference evidence="9" key="1">
    <citation type="submission" date="2016-06" db="EMBL/GenBank/DDBJ databases">
        <authorList>
            <person name="Cuomo C."/>
            <person name="Litvintseva A."/>
            <person name="Heitman J."/>
            <person name="Chen Y."/>
            <person name="Sun S."/>
            <person name="Springer D."/>
            <person name="Dromer F."/>
            <person name="Young S."/>
            <person name="Zeng Q."/>
            <person name="Chapman S."/>
            <person name="Gujja S."/>
            <person name="Saif S."/>
            <person name="Birren B."/>
        </authorList>
    </citation>
    <scope>NUCLEOTIDE SEQUENCE</scope>
    <source>
        <strain evidence="9">CBS 7841</strain>
    </source>
</reference>
<feature type="region of interest" description="Disordered" evidence="7">
    <location>
        <begin position="113"/>
        <end position="138"/>
    </location>
</feature>